<dbReference type="PANTHER" id="PTHR31245:SF20">
    <property type="entry name" value="F18B13.13 PROTEIN"/>
    <property type="match status" value="1"/>
</dbReference>
<accession>A0A067E440</accession>
<dbReference type="SUPFAM" id="SSF46934">
    <property type="entry name" value="UBA-like"/>
    <property type="match status" value="1"/>
</dbReference>
<keyword evidence="5" id="KW-1185">Reference proteome</keyword>
<dbReference type="STRING" id="2711.A0A067E440"/>
<dbReference type="PaxDb" id="2711-XP_006465311.1"/>
<evidence type="ECO:0000313" key="4">
    <source>
        <dbReference type="EMBL" id="KDO48620.1"/>
    </source>
</evidence>
<feature type="domain" description="CUE" evidence="3">
    <location>
        <begin position="45"/>
        <end position="91"/>
    </location>
</feature>
<proteinExistence type="predicted"/>
<dbReference type="AlphaFoldDB" id="A0A067E440"/>
<evidence type="ECO:0000256" key="2">
    <source>
        <dbReference type="SAM" id="MobiDB-lite"/>
    </source>
</evidence>
<dbReference type="Proteomes" id="UP000027120">
    <property type="component" value="Unassembled WGS sequence"/>
</dbReference>
<dbReference type="SMR" id="A0A067E440"/>
<dbReference type="InterPro" id="IPR009060">
    <property type="entry name" value="UBA-like_sf"/>
</dbReference>
<evidence type="ECO:0000313" key="5">
    <source>
        <dbReference type="Proteomes" id="UP000027120"/>
    </source>
</evidence>
<protein>
    <recommendedName>
        <fullName evidence="3">CUE domain-containing protein</fullName>
    </recommendedName>
</protein>
<organism evidence="4 5">
    <name type="scientific">Citrus sinensis</name>
    <name type="common">Sweet orange</name>
    <name type="synonym">Citrus aurantium var. sinensis</name>
    <dbReference type="NCBI Taxonomy" id="2711"/>
    <lineage>
        <taxon>Eukaryota</taxon>
        <taxon>Viridiplantae</taxon>
        <taxon>Streptophyta</taxon>
        <taxon>Embryophyta</taxon>
        <taxon>Tracheophyta</taxon>
        <taxon>Spermatophyta</taxon>
        <taxon>Magnoliopsida</taxon>
        <taxon>eudicotyledons</taxon>
        <taxon>Gunneridae</taxon>
        <taxon>Pentapetalae</taxon>
        <taxon>rosids</taxon>
        <taxon>malvids</taxon>
        <taxon>Sapindales</taxon>
        <taxon>Rutaceae</taxon>
        <taxon>Aurantioideae</taxon>
        <taxon>Citrus</taxon>
    </lineage>
</organism>
<feature type="coiled-coil region" evidence="1">
    <location>
        <begin position="172"/>
        <end position="199"/>
    </location>
</feature>
<evidence type="ECO:0000259" key="3">
    <source>
        <dbReference type="PROSITE" id="PS51140"/>
    </source>
</evidence>
<dbReference type="EMBL" id="KK785138">
    <property type="protein sequence ID" value="KDO48620.1"/>
    <property type="molecule type" value="Genomic_DNA"/>
</dbReference>
<keyword evidence="1" id="KW-0175">Coiled coil</keyword>
<feature type="region of interest" description="Disordered" evidence="2">
    <location>
        <begin position="105"/>
        <end position="124"/>
    </location>
</feature>
<gene>
    <name evidence="4" type="ORF">CISIN_1g024726mg</name>
</gene>
<dbReference type="eggNOG" id="ENOG502QRNX">
    <property type="taxonomic scope" value="Eukaryota"/>
</dbReference>
<feature type="region of interest" description="Disordered" evidence="2">
    <location>
        <begin position="16"/>
        <end position="46"/>
    </location>
</feature>
<feature type="compositionally biased region" description="Low complexity" evidence="2">
    <location>
        <begin position="105"/>
        <end position="120"/>
    </location>
</feature>
<reference evidence="4 5" key="1">
    <citation type="submission" date="2014-04" db="EMBL/GenBank/DDBJ databases">
        <authorList>
            <consortium name="International Citrus Genome Consortium"/>
            <person name="Gmitter F."/>
            <person name="Chen C."/>
            <person name="Farmerie W."/>
            <person name="Harkins T."/>
            <person name="Desany B."/>
            <person name="Mohiuddin M."/>
            <person name="Kodira C."/>
            <person name="Borodovsky M."/>
            <person name="Lomsadze A."/>
            <person name="Burns P."/>
            <person name="Jenkins J."/>
            <person name="Prochnik S."/>
            <person name="Shu S."/>
            <person name="Chapman J."/>
            <person name="Pitluck S."/>
            <person name="Schmutz J."/>
            <person name="Rokhsar D."/>
        </authorList>
    </citation>
    <scope>NUCLEOTIDE SEQUENCE</scope>
</reference>
<name>A0A067E440_CITSI</name>
<dbReference type="PROSITE" id="PS51140">
    <property type="entry name" value="CUE"/>
    <property type="match status" value="1"/>
</dbReference>
<dbReference type="PANTHER" id="PTHR31245">
    <property type="entry name" value="UBIQUITIN SYSTEM COMPONENT CUE PROTEIN"/>
    <property type="match status" value="1"/>
</dbReference>
<dbReference type="CDD" id="cd14279">
    <property type="entry name" value="CUE"/>
    <property type="match status" value="1"/>
</dbReference>
<dbReference type="GO" id="GO:0043130">
    <property type="term" value="F:ubiquitin binding"/>
    <property type="evidence" value="ECO:0007669"/>
    <property type="project" value="InterPro"/>
</dbReference>
<sequence>MAVAVCGNKRSFFEDLPSSPPVSKRVRCGSASPSKFTPPPPPTTTAPQLLDRLRAFFPQLEPQLLERALEECNADLDSTIKKLNELCSRSDQERLGFKEELGTNSAAGEETAAASDSSSDPSGFPQNGAEWVELFVKEMTSATSMDDARARASRVLEILEKSIMARASDEAAQSFQKENATLKEQIETVIRENSILKRAVAIQHERQKDYENRNREVEYQKHMVSQYQEQLRTLEINNYALSMHLKQAQQSSSIPGRFHPDVF</sequence>
<dbReference type="InterPro" id="IPR003892">
    <property type="entry name" value="CUE"/>
</dbReference>
<evidence type="ECO:0000256" key="1">
    <source>
        <dbReference type="SAM" id="Coils"/>
    </source>
</evidence>
<dbReference type="Pfam" id="PF02845">
    <property type="entry name" value="CUE"/>
    <property type="match status" value="1"/>
</dbReference>